<reference evidence="2" key="1">
    <citation type="journal article" date="2023" name="Front. Plant Sci.">
        <title>Chromosomal-level genome assembly of Melastoma candidum provides insights into trichome evolution.</title>
        <authorList>
            <person name="Zhong Y."/>
            <person name="Wu W."/>
            <person name="Sun C."/>
            <person name="Zou P."/>
            <person name="Liu Y."/>
            <person name="Dai S."/>
            <person name="Zhou R."/>
        </authorList>
    </citation>
    <scope>NUCLEOTIDE SEQUENCE [LARGE SCALE GENOMIC DNA]</scope>
</reference>
<dbReference type="Proteomes" id="UP001057402">
    <property type="component" value="Chromosome 5"/>
</dbReference>
<proteinExistence type="predicted"/>
<protein>
    <submittedName>
        <fullName evidence="1">Uncharacterized protein</fullName>
    </submittedName>
</protein>
<evidence type="ECO:0000313" key="1">
    <source>
        <dbReference type="EMBL" id="KAI4369751.1"/>
    </source>
</evidence>
<gene>
    <name evidence="1" type="ORF">MLD38_018163</name>
</gene>
<evidence type="ECO:0000313" key="2">
    <source>
        <dbReference type="Proteomes" id="UP001057402"/>
    </source>
</evidence>
<sequence>MSSSSSSSSGSSSSRRLWKYKQDVFLSFQGNGPTGTRLNFTDVLYHALTGKGLSVYIDDKKLEQGMPILEGLFTAIRQSRFCVVVFSRDYASSKWCLDELALIVECVELSRKSDDPRDWVDLLPVFHEVEPSDVRHVRGSFAESFSKHEEALKNDPDRVRRWKAAMEATAHFSGWPTRGRRWTELTEEIARYVMNRLSGSFLSISHEFVGLNSRVREVIALLGIGRDDNDHAVFVGIWGMSGIGKTTLAEAIYEEIRHSFEAAAYLRDIQATPPRKGLLWLQEKLLAELLREEKISLGNVSRGRHEIARRLQSRKVLVVLDNIDSTDQLYALVGHPGWFHPESRVIITTRDGHLLKAHDISIIYKVELLIGVQAQQLFCRKAFNSDFPKEGYEELTKSFVNIAGGLPLALKHFGSWMKGRSIAEWESALSSLAKISPEDIHGKLSVSFDGLSDAQKRVFLLVAFFFRGKDEGRVKDVLYRCNLDPIINIQGTPAVNGIVADIPVDRDEPLNPKAFSTMERLELLQIKNARFYDRLRYLSNQLRFLKWRGFPFEILPTTFEANNLVELNMSRSHLTELWRGRKEFRSLKIIKLSHSQHLMRTPDFSGAPNLERLILEGCVGLRDVDRSIGLLQKLDFLDLRGCRSLMALPDSICSLGSLRILHLSGCSRLVSLPTQLHHLGSLEELNLAGTAIKELPTSIGSLKKLKVLSFHGCAGSGGGNLSLWLCFPWFFMCPGTSSSSRGLLLPPMSGLTSLTTLLLSDCYLVDGEIPDDLDLLGSLEIVSLEGNLLTRVPAAVTRMTKLKYLSVSRCENLHSVPTLPSVEWMFADDCPSLELIPNQFAGATELSFLNCPLLAGNYASNDLMTALLKQHLSTPPIHEDAMFCVWLPGTEIPEWFGARSTGNTVKAALPERAARDRWKGFAWCCIFELVKQEASGTHIYNDGVSDFTHIININMRTDKGATRNGGWPVHSERNIRTEHSLLAYASPDLYWSSEHLDEADEMTFLFEAMGEGLVIRSCGVHLVLENE</sequence>
<organism evidence="1 2">
    <name type="scientific">Melastoma candidum</name>
    <dbReference type="NCBI Taxonomy" id="119954"/>
    <lineage>
        <taxon>Eukaryota</taxon>
        <taxon>Viridiplantae</taxon>
        <taxon>Streptophyta</taxon>
        <taxon>Embryophyta</taxon>
        <taxon>Tracheophyta</taxon>
        <taxon>Spermatophyta</taxon>
        <taxon>Magnoliopsida</taxon>
        <taxon>eudicotyledons</taxon>
        <taxon>Gunneridae</taxon>
        <taxon>Pentapetalae</taxon>
        <taxon>rosids</taxon>
        <taxon>malvids</taxon>
        <taxon>Myrtales</taxon>
        <taxon>Melastomataceae</taxon>
        <taxon>Melastomatoideae</taxon>
        <taxon>Melastomateae</taxon>
        <taxon>Melastoma</taxon>
    </lineage>
</organism>
<keyword evidence="2" id="KW-1185">Reference proteome</keyword>
<comment type="caution">
    <text evidence="1">The sequence shown here is derived from an EMBL/GenBank/DDBJ whole genome shotgun (WGS) entry which is preliminary data.</text>
</comment>
<accession>A0ACB9QS40</accession>
<name>A0ACB9QS40_9MYRT</name>
<dbReference type="EMBL" id="CM042884">
    <property type="protein sequence ID" value="KAI4369751.1"/>
    <property type="molecule type" value="Genomic_DNA"/>
</dbReference>